<dbReference type="GO" id="GO:0020037">
    <property type="term" value="F:heme binding"/>
    <property type="evidence" value="ECO:0007669"/>
    <property type="project" value="InterPro"/>
</dbReference>
<evidence type="ECO:0000256" key="2">
    <source>
        <dbReference type="ARBA" id="ARBA00022723"/>
    </source>
</evidence>
<dbReference type="InterPro" id="IPR013320">
    <property type="entry name" value="ConA-like_dom_sf"/>
</dbReference>
<evidence type="ECO:0000313" key="10">
    <source>
        <dbReference type="Proteomes" id="UP000214646"/>
    </source>
</evidence>
<dbReference type="InterPro" id="IPR011429">
    <property type="entry name" value="Cyt_c_Planctomycete-type"/>
</dbReference>
<accession>A0A225D7E9</accession>
<dbReference type="SUPFAM" id="SSF46626">
    <property type="entry name" value="Cytochrome c"/>
    <property type="match status" value="1"/>
</dbReference>
<protein>
    <recommendedName>
        <fullName evidence="8">Cytochrome c domain-containing protein</fullName>
    </recommendedName>
</protein>
<evidence type="ECO:0000313" key="9">
    <source>
        <dbReference type="EMBL" id="OWK37491.1"/>
    </source>
</evidence>
<dbReference type="GO" id="GO:0009055">
    <property type="term" value="F:electron transfer activity"/>
    <property type="evidence" value="ECO:0007669"/>
    <property type="project" value="InterPro"/>
</dbReference>
<dbReference type="EMBL" id="NIDE01000014">
    <property type="protein sequence ID" value="OWK37491.1"/>
    <property type="molecule type" value="Genomic_DNA"/>
</dbReference>
<evidence type="ECO:0000256" key="7">
    <source>
        <dbReference type="SAM" id="SignalP"/>
    </source>
</evidence>
<dbReference type="InterPro" id="IPR013036">
    <property type="entry name" value="DUF1587"/>
</dbReference>
<comment type="caution">
    <text evidence="9">The sequence shown here is derived from an EMBL/GenBank/DDBJ whole genome shotgun (WGS) entry which is preliminary data.</text>
</comment>
<dbReference type="Pfam" id="PF07635">
    <property type="entry name" value="PSCyt1"/>
    <property type="match status" value="1"/>
</dbReference>
<dbReference type="OrthoDB" id="175242at2"/>
<keyword evidence="3 7" id="KW-0732">Signal</keyword>
<dbReference type="Pfam" id="PF07626">
    <property type="entry name" value="PSD3"/>
    <property type="match status" value="1"/>
</dbReference>
<keyword evidence="10" id="KW-1185">Reference proteome</keyword>
<dbReference type="Pfam" id="PF07631">
    <property type="entry name" value="PSD4"/>
    <property type="match status" value="1"/>
</dbReference>
<evidence type="ECO:0000259" key="8">
    <source>
        <dbReference type="PROSITE" id="PS51007"/>
    </source>
</evidence>
<feature type="chain" id="PRO_5012872396" description="Cytochrome c domain-containing protein" evidence="7">
    <location>
        <begin position="33"/>
        <end position="1215"/>
    </location>
</feature>
<dbReference type="InterPro" id="IPR036909">
    <property type="entry name" value="Cyt_c-like_dom_sf"/>
</dbReference>
<dbReference type="SMART" id="SM00560">
    <property type="entry name" value="LamGL"/>
    <property type="match status" value="1"/>
</dbReference>
<dbReference type="InterPro" id="IPR013042">
    <property type="entry name" value="DUF1592"/>
</dbReference>
<dbReference type="InterPro" id="IPR009056">
    <property type="entry name" value="Cyt_c-like_dom"/>
</dbReference>
<dbReference type="Pfam" id="PF07624">
    <property type="entry name" value="PSD2"/>
    <property type="match status" value="1"/>
</dbReference>
<keyword evidence="4 6" id="KW-0408">Iron</keyword>
<dbReference type="SUPFAM" id="SSF49899">
    <property type="entry name" value="Concanavalin A-like lectins/glucanases"/>
    <property type="match status" value="1"/>
</dbReference>
<dbReference type="InterPro" id="IPR013039">
    <property type="entry name" value="DUF1588"/>
</dbReference>
<evidence type="ECO:0000256" key="6">
    <source>
        <dbReference type="PROSITE-ProRule" id="PRU00433"/>
    </source>
</evidence>
<proteinExistence type="predicted"/>
<evidence type="ECO:0000256" key="4">
    <source>
        <dbReference type="ARBA" id="ARBA00023004"/>
    </source>
</evidence>
<dbReference type="InterPro" id="IPR013043">
    <property type="entry name" value="DUF1595"/>
</dbReference>
<dbReference type="Pfam" id="PF07637">
    <property type="entry name" value="PSD5"/>
    <property type="match status" value="1"/>
</dbReference>
<organism evidence="9 10">
    <name type="scientific">Fimbriiglobus ruber</name>
    <dbReference type="NCBI Taxonomy" id="1908690"/>
    <lineage>
        <taxon>Bacteria</taxon>
        <taxon>Pseudomonadati</taxon>
        <taxon>Planctomycetota</taxon>
        <taxon>Planctomycetia</taxon>
        <taxon>Gemmatales</taxon>
        <taxon>Gemmataceae</taxon>
        <taxon>Fimbriiglobus</taxon>
    </lineage>
</organism>
<feature type="domain" description="Cytochrome c" evidence="8">
    <location>
        <begin position="33"/>
        <end position="120"/>
    </location>
</feature>
<evidence type="ECO:0000256" key="1">
    <source>
        <dbReference type="ARBA" id="ARBA00022617"/>
    </source>
</evidence>
<dbReference type="Pfam" id="PF07627">
    <property type="entry name" value="PSCyt3"/>
    <property type="match status" value="1"/>
</dbReference>
<keyword evidence="5" id="KW-1015">Disulfide bond</keyword>
<evidence type="ECO:0000256" key="3">
    <source>
        <dbReference type="ARBA" id="ARBA00022729"/>
    </source>
</evidence>
<reference evidence="10" key="1">
    <citation type="submission" date="2017-06" db="EMBL/GenBank/DDBJ databases">
        <title>Genome analysis of Fimbriiglobus ruber SP5, the first member of the order Planctomycetales with confirmed chitinolytic capability.</title>
        <authorList>
            <person name="Ravin N.V."/>
            <person name="Rakitin A.L."/>
            <person name="Ivanova A.A."/>
            <person name="Beletsky A.V."/>
            <person name="Kulichevskaya I.S."/>
            <person name="Mardanov A.V."/>
            <person name="Dedysh S.N."/>
        </authorList>
    </citation>
    <scope>NUCLEOTIDE SEQUENCE [LARGE SCALE GENOMIC DNA]</scope>
    <source>
        <strain evidence="10">SP5</strain>
    </source>
</reference>
<name>A0A225D7E9_9BACT</name>
<dbReference type="RefSeq" id="WP_088257401.1">
    <property type="nucleotide sequence ID" value="NZ_NIDE01000014.1"/>
</dbReference>
<keyword evidence="2 6" id="KW-0479">Metal-binding</keyword>
<dbReference type="InterPro" id="IPR011478">
    <property type="entry name" value="DUF1585"/>
</dbReference>
<dbReference type="Gene3D" id="2.60.120.200">
    <property type="match status" value="1"/>
</dbReference>
<dbReference type="GO" id="GO:0046872">
    <property type="term" value="F:metal ion binding"/>
    <property type="evidence" value="ECO:0007669"/>
    <property type="project" value="UniProtKB-KW"/>
</dbReference>
<dbReference type="InterPro" id="IPR006558">
    <property type="entry name" value="LamG-like"/>
</dbReference>
<keyword evidence="1 6" id="KW-0349">Heme</keyword>
<dbReference type="Proteomes" id="UP000214646">
    <property type="component" value="Unassembled WGS sequence"/>
</dbReference>
<sequence>MRTAFHTLTPSNRPRLFVATCVLLFFTGLARADDTKSLDKGFEQNVKPFLNRYCVRCHNADKQTSGVRVDQLDAALPDRHLKLWESIQKQIGDGAMPPENAARPTGDERKRVAEWIGQGLGVARSRPAPKNGLLRRLTVAQYRNTLRELLLLEDDLTDLLPPDAVSRDGFVNNTETLQLSPLLLEAYFDIAEKALARSTVDPKSKPTIQTFRVDLGAGINGTPCPDQLILGANSHLLNNADFVVTQPKPEKLFAFDPFVMRTKYRFIEGYQGNDTVRGWRDYDSIYHAVYACMRGSDGYPKGRSYSTVPHGLLLRPAIPSAELFGVESTYGPRANFKIALRELPDHGRFRVTVTAAKYDDGLLLDPGTPPQPDGGAGAVVCRDLKATQTVTVPKAGVYQVDVHATPRGDVPAPNSARLADGLIGAWPLDGTTASNPERKELAGRLAGDAKFVKSPFGQAVSLEGNGSVVVPRHDSMNVKDGDFSVAAWIHPRQLRQAGIVCLGKYAWVHGWYLDVPDNAGTLRIETVGPDGQPNGTVKSPPKTIRANAWQHVAAVVRRGKNETRLYVNGYLVATGTVGPANLDNPKVDLHLGRIQDAQQFKGELDEVRIYRRALDAAEIQALMEPGRQFVKPPREEPAELTLTLGDREFSGTLKQPAFLAVRLPAGPLPVTVRAASGKPLDRVVLTPLPETHEITRRFGEFEKRAPRLGVHMGFRRDCGSTLAPVGSPQAVPGTGLSRFVYEGAIRNFPSPDVEKDNVNYLAGVREIGVRSEYTDGRDMPRLLIRSVEFEGPYYETWPPPSHRAVFGDADTKNDPAAGRKAILDFATRAYRRPVTPREEATLAAVFDKSLAQGRSFPDAVKDALLVVLTSPQFLFLTETSRTPAPEPLDEYELASKLAYFLWNGPPDATTLKLAAAGELRKNLDAEVGRMVADPRFSHFVNEFAAQWLALDKFQVLEPDRSRFPKLTRDTRAQLKQEPAQFLQYLMRNNLPARNLIASDIVVANEVVAGYYDLGNKTESGFEFVPIRHDRGDLGGVLTQAAIMAGLSDGRESNPVKRGAWLARRIVAEPPDDPPPNVPALKPETRQLSLRERLERHRNQPGCAQCHAKIDPWGVPFEEFDAGGRIKTKLPDARSTLPDKANVAGVADLKRHLAEDRIDQVAFSVLKHLATYATGRNLTYGELESLKRDEVKLKTAGYRMQDMIRFVVNSPMFLEK</sequence>
<dbReference type="PROSITE" id="PS51007">
    <property type="entry name" value="CYTC"/>
    <property type="match status" value="1"/>
</dbReference>
<evidence type="ECO:0000256" key="5">
    <source>
        <dbReference type="ARBA" id="ARBA00023157"/>
    </source>
</evidence>
<dbReference type="Pfam" id="PF13385">
    <property type="entry name" value="Laminin_G_3"/>
    <property type="match status" value="1"/>
</dbReference>
<dbReference type="AlphaFoldDB" id="A0A225D7E9"/>
<gene>
    <name evidence="9" type="ORF">FRUB_06611</name>
</gene>
<feature type="signal peptide" evidence="7">
    <location>
        <begin position="1"/>
        <end position="32"/>
    </location>
</feature>